<evidence type="ECO:0000313" key="2">
    <source>
        <dbReference type="EMBL" id="CAA2990317.1"/>
    </source>
</evidence>
<organism evidence="2 3">
    <name type="scientific">Olea europaea subsp. europaea</name>
    <dbReference type="NCBI Taxonomy" id="158383"/>
    <lineage>
        <taxon>Eukaryota</taxon>
        <taxon>Viridiplantae</taxon>
        <taxon>Streptophyta</taxon>
        <taxon>Embryophyta</taxon>
        <taxon>Tracheophyta</taxon>
        <taxon>Spermatophyta</taxon>
        <taxon>Magnoliopsida</taxon>
        <taxon>eudicotyledons</taxon>
        <taxon>Gunneridae</taxon>
        <taxon>Pentapetalae</taxon>
        <taxon>asterids</taxon>
        <taxon>lamiids</taxon>
        <taxon>Lamiales</taxon>
        <taxon>Oleaceae</taxon>
        <taxon>Oleeae</taxon>
        <taxon>Olea</taxon>
    </lineage>
</organism>
<dbReference type="AlphaFoldDB" id="A0A8S0SFU2"/>
<accession>A0A8S0SFU2</accession>
<feature type="non-terminal residue" evidence="2">
    <location>
        <position position="168"/>
    </location>
</feature>
<dbReference type="Proteomes" id="UP000594638">
    <property type="component" value="Unassembled WGS sequence"/>
</dbReference>
<feature type="region of interest" description="Disordered" evidence="1">
    <location>
        <begin position="1"/>
        <end position="33"/>
    </location>
</feature>
<dbReference type="Gramene" id="OE9A086046T1">
    <property type="protein sequence ID" value="OE9A086046C1"/>
    <property type="gene ID" value="OE9A086046"/>
</dbReference>
<comment type="caution">
    <text evidence="2">The sequence shown here is derived from an EMBL/GenBank/DDBJ whole genome shotgun (WGS) entry which is preliminary data.</text>
</comment>
<sequence length="168" mass="19217">PKREGEGQGRKKEGKGGATKEEREEKDDKSAFGEVLQCGEGLGGYYNEHLYNELKDGSNLTEEFGLPTFFCIPTASFETESTENSSKRKRNSIHELFENWDPQQLQAVLPNPDDEDWLFQEKSQNIHSDKRHESCHNSIFIPRSSTLWPQAQFLSEADIYALPFTVPF</sequence>
<feature type="compositionally biased region" description="Basic and acidic residues" evidence="1">
    <location>
        <begin position="1"/>
        <end position="31"/>
    </location>
</feature>
<dbReference type="PANTHER" id="PTHR34660:SF7">
    <property type="entry name" value="DNA LIGASE-LIKE PROTEIN"/>
    <property type="match status" value="1"/>
</dbReference>
<proteinExistence type="predicted"/>
<protein>
    <submittedName>
        <fullName evidence="2">Uncharacterized protein</fullName>
    </submittedName>
</protein>
<gene>
    <name evidence="2" type="ORF">OLEA9_A086046</name>
</gene>
<name>A0A8S0SFU2_OLEEU</name>
<dbReference type="EMBL" id="CACTIH010004246">
    <property type="protein sequence ID" value="CAA2990317.1"/>
    <property type="molecule type" value="Genomic_DNA"/>
</dbReference>
<evidence type="ECO:0000256" key="1">
    <source>
        <dbReference type="SAM" id="MobiDB-lite"/>
    </source>
</evidence>
<dbReference type="PANTHER" id="PTHR34660">
    <property type="entry name" value="MYB-LIKE PROTEIN X"/>
    <property type="match status" value="1"/>
</dbReference>
<keyword evidence="3" id="KW-1185">Reference proteome</keyword>
<dbReference type="OrthoDB" id="778084at2759"/>
<evidence type="ECO:0000313" key="3">
    <source>
        <dbReference type="Proteomes" id="UP000594638"/>
    </source>
</evidence>
<reference evidence="2 3" key="1">
    <citation type="submission" date="2019-12" db="EMBL/GenBank/DDBJ databases">
        <authorList>
            <person name="Alioto T."/>
            <person name="Alioto T."/>
            <person name="Gomez Garrido J."/>
        </authorList>
    </citation>
    <scope>NUCLEOTIDE SEQUENCE [LARGE SCALE GENOMIC DNA]</scope>
</reference>